<dbReference type="FunFam" id="3.40.50.2020:FF:000004">
    <property type="entry name" value="Adenine phosphoribosyltransferase"/>
    <property type="match status" value="1"/>
</dbReference>
<comment type="subcellular location">
    <subcellularLocation>
        <location evidence="3">Cytoplasm</location>
    </subcellularLocation>
</comment>
<dbReference type="GO" id="GO:0003999">
    <property type="term" value="F:adenine phosphoribosyltransferase activity"/>
    <property type="evidence" value="ECO:0007669"/>
    <property type="project" value="UniProtKB-EC"/>
</dbReference>
<dbReference type="Proteomes" id="UP000249619">
    <property type="component" value="Unassembled WGS sequence"/>
</dbReference>
<evidence type="ECO:0000313" key="17">
    <source>
        <dbReference type="Proteomes" id="UP000249619"/>
    </source>
</evidence>
<comment type="similarity">
    <text evidence="5">Belongs to the purine/pyrimidine phosphoribosyltransferase family.</text>
</comment>
<dbReference type="SUPFAM" id="SSF55298">
    <property type="entry name" value="YjgF-like"/>
    <property type="match status" value="1"/>
</dbReference>
<dbReference type="InterPro" id="IPR029057">
    <property type="entry name" value="PRTase-like"/>
</dbReference>
<protein>
    <recommendedName>
        <fullName evidence="8">adenine phosphoribosyltransferase</fullName>
        <ecNumber evidence="8">2.4.2.7</ecNumber>
    </recommendedName>
</protein>
<dbReference type="PANTHER" id="PTHR10622:SF13">
    <property type="entry name" value="NACHT DOMAIN-CONTAINING PROTEIN"/>
    <property type="match status" value="1"/>
</dbReference>
<dbReference type="InterPro" id="IPR019897">
    <property type="entry name" value="RidA_CS"/>
</dbReference>
<dbReference type="Pfam" id="PF00156">
    <property type="entry name" value="Pribosyltran"/>
    <property type="match status" value="1"/>
</dbReference>
<dbReference type="GO" id="GO:0006166">
    <property type="term" value="P:purine ribonucleoside salvage"/>
    <property type="evidence" value="ECO:0007669"/>
    <property type="project" value="UniProtKB-KW"/>
</dbReference>
<dbReference type="NCBIfam" id="NF002636">
    <property type="entry name" value="PRK02304.1-5"/>
    <property type="match status" value="1"/>
</dbReference>
<comment type="subunit">
    <text evidence="7">Homodimer.</text>
</comment>
<keyword evidence="17" id="KW-1185">Reference proteome</keyword>
<comment type="similarity">
    <text evidence="6">Belongs to the RutC family.</text>
</comment>
<evidence type="ECO:0000256" key="6">
    <source>
        <dbReference type="ARBA" id="ARBA00010552"/>
    </source>
</evidence>
<evidence type="ECO:0000256" key="1">
    <source>
        <dbReference type="ARBA" id="ARBA00000868"/>
    </source>
</evidence>
<dbReference type="Pfam" id="PF06985">
    <property type="entry name" value="HET"/>
    <property type="match status" value="1"/>
</dbReference>
<feature type="region of interest" description="Disordered" evidence="13">
    <location>
        <begin position="1"/>
        <end position="59"/>
    </location>
</feature>
<feature type="domain" description="Phosphoribosyltransferase" evidence="14">
    <location>
        <begin position="118"/>
        <end position="218"/>
    </location>
</feature>
<dbReference type="GO" id="GO:0044209">
    <property type="term" value="P:AMP salvage"/>
    <property type="evidence" value="ECO:0007669"/>
    <property type="project" value="UniProtKB-UniPathway"/>
</dbReference>
<dbReference type="HAMAP" id="MF_00004">
    <property type="entry name" value="Aden_phosphoribosyltr"/>
    <property type="match status" value="1"/>
</dbReference>
<dbReference type="GO" id="GO:0006168">
    <property type="term" value="P:adenine salvage"/>
    <property type="evidence" value="ECO:0007669"/>
    <property type="project" value="InterPro"/>
</dbReference>
<keyword evidence="11 16" id="KW-0808">Transferase</keyword>
<organism evidence="16 17">
    <name type="scientific">Stemphylium lycopersici</name>
    <name type="common">Tomato gray leaf spot disease fungus</name>
    <name type="synonym">Thyrospora lycopersici</name>
    <dbReference type="NCBI Taxonomy" id="183478"/>
    <lineage>
        <taxon>Eukaryota</taxon>
        <taxon>Fungi</taxon>
        <taxon>Dikarya</taxon>
        <taxon>Ascomycota</taxon>
        <taxon>Pezizomycotina</taxon>
        <taxon>Dothideomycetes</taxon>
        <taxon>Pleosporomycetidae</taxon>
        <taxon>Pleosporales</taxon>
        <taxon>Pleosporineae</taxon>
        <taxon>Pleosporaceae</taxon>
        <taxon>Stemphylium</taxon>
    </lineage>
</organism>
<dbReference type="AlphaFoldDB" id="A0A364MUU3"/>
<dbReference type="EMBL" id="QGDH01000180">
    <property type="protein sequence ID" value="RAR03513.1"/>
    <property type="molecule type" value="Genomic_DNA"/>
</dbReference>
<dbReference type="Gene3D" id="3.30.1330.40">
    <property type="entry name" value="RutC-like"/>
    <property type="match status" value="1"/>
</dbReference>
<accession>A0A364MUU3</accession>
<dbReference type="InterPro" id="IPR010730">
    <property type="entry name" value="HET"/>
</dbReference>
<dbReference type="InterPro" id="IPR035959">
    <property type="entry name" value="RutC-like_sf"/>
</dbReference>
<name>A0A364MUU3_STELY</name>
<dbReference type="Gene3D" id="3.40.50.2020">
    <property type="match status" value="1"/>
</dbReference>
<keyword evidence="12" id="KW-0660">Purine salvage</keyword>
<sequence length="986" mass="108944">MSAPHDAAAHSTHPVNTTTPANPPLKGDATAAHPPPQKPDPTLESNDHGATQGGLTTPRPSAAAELASLKSTLKSSLRQFENFPEPGILFEDILPIFANPELHEGLLRGLELSVEKQFGATGRPDVVVGLDARGFLFGPSLALRLGASFVPVRKRGKLPGPCETAEYQKEYGSDFFQMQADAVKSGQKVLIVDDIIATGGSASAAGSLVSKLGGTVMGYLFILELDFLKGRDKLDAPVHTLLASQEEKLAQWAELHMGGVGARCTCGPDTSETGRWGSLIIRQFPPRSRPRRHTSHDNDRGDRADAPLSTQAIVAGPNVFVSGQIPADTKGNLIEGSIADKTKMCCENIKGILTEAGVPMDRIVKVNVFLDDMANFAEMNGMYEQWFPHKPARSCVAVKQLPKGVPVEIECIAYTDIVASERVGRDATNRGMRMSGFQACCTAPPHHTPFLLCCFPSSFVSLSCNSPNLPLEIPLWFSCYLALRAFLQASDLMHLLQAVGEDDFSLVDFFKDIPPYAILSHTWGADDDEVTFKDIYKKKGKGKTKPGYAKLKFCAAQAGKDGIQYFWVDTCCIDKSSSTELSEAINSMFKWYQNSSKCYVFLSDVSRNPRGWNSVPINKSRWFTRGWTLQELLAPKKVHFFDVQGRHLGDRVSLLRSIAKVTGISASVLQGSAVSSFSVDERFSWAKGRDTKREEDAAYCLMGLFGVHMPLLYGEGKENAFRRLEKEICSREQSSQAKTTGFGGDILSPIQDVDQDETASIGDDQTDSFVWDKHYTSSYPTTLGQDRSLYTQQMLSTDDQIFMTNTNYDPCSCCPNPRTDNGESGFHSPTNELFYPHHEANENYATQSDNKPEWSPTMYTLPDMYTPPTYRVEDRGYVVYDNEDPLIPQLPYSEGFDGNGAYTSHFTVKLPPTNNTYTTIVSGPRIGPFANEQDSRRIWDFQRCHRRGEHMSRSTTRRSNIAAMKPASGRVNKDLYSAVRARQPEK</sequence>
<dbReference type="UniPathway" id="UPA00588">
    <property type="reaction ID" value="UER00646"/>
</dbReference>
<evidence type="ECO:0000256" key="8">
    <source>
        <dbReference type="ARBA" id="ARBA00011893"/>
    </source>
</evidence>
<dbReference type="PANTHER" id="PTHR10622">
    <property type="entry name" value="HET DOMAIN-CONTAINING PROTEIN"/>
    <property type="match status" value="1"/>
</dbReference>
<evidence type="ECO:0000256" key="2">
    <source>
        <dbReference type="ARBA" id="ARBA00003968"/>
    </source>
</evidence>
<dbReference type="InterPro" id="IPR000836">
    <property type="entry name" value="PRTase_dom"/>
</dbReference>
<dbReference type="FunFam" id="3.30.1330.40:FF:000001">
    <property type="entry name" value="L-PSP family endoribonuclease"/>
    <property type="match status" value="1"/>
</dbReference>
<evidence type="ECO:0000256" key="9">
    <source>
        <dbReference type="ARBA" id="ARBA00022490"/>
    </source>
</evidence>
<evidence type="ECO:0000256" key="13">
    <source>
        <dbReference type="SAM" id="MobiDB-lite"/>
    </source>
</evidence>
<reference evidence="17" key="1">
    <citation type="submission" date="2018-05" db="EMBL/GenBank/DDBJ databases">
        <title>Draft genome sequence of Stemphylium lycopersici strain CIDEFI 213.</title>
        <authorList>
            <person name="Medina R."/>
            <person name="Franco M.E.E."/>
            <person name="Lucentini C.G."/>
            <person name="Saparrat M.C.N."/>
            <person name="Balatti P.A."/>
        </authorList>
    </citation>
    <scope>NUCLEOTIDE SEQUENCE [LARGE SCALE GENOMIC DNA]</scope>
    <source>
        <strain evidence="17">CIDEFI 213</strain>
    </source>
</reference>
<gene>
    <name evidence="16" type="ORF">DDE83_008209</name>
</gene>
<dbReference type="InterPro" id="IPR006175">
    <property type="entry name" value="YjgF/YER057c/UK114"/>
</dbReference>
<evidence type="ECO:0000256" key="10">
    <source>
        <dbReference type="ARBA" id="ARBA00022676"/>
    </source>
</evidence>
<comment type="catalytic activity">
    <reaction evidence="1">
        <text>AMP + diphosphate = 5-phospho-alpha-D-ribose 1-diphosphate + adenine</text>
        <dbReference type="Rhea" id="RHEA:16609"/>
        <dbReference type="ChEBI" id="CHEBI:16708"/>
        <dbReference type="ChEBI" id="CHEBI:33019"/>
        <dbReference type="ChEBI" id="CHEBI:58017"/>
        <dbReference type="ChEBI" id="CHEBI:456215"/>
        <dbReference type="EC" id="2.4.2.7"/>
    </reaction>
</comment>
<evidence type="ECO:0000256" key="12">
    <source>
        <dbReference type="ARBA" id="ARBA00022726"/>
    </source>
</evidence>
<evidence type="ECO:0000256" key="11">
    <source>
        <dbReference type="ARBA" id="ARBA00022679"/>
    </source>
</evidence>
<proteinExistence type="inferred from homology"/>
<dbReference type="STRING" id="183478.A0A364MUU3"/>
<dbReference type="SUPFAM" id="SSF53271">
    <property type="entry name" value="PRTase-like"/>
    <property type="match status" value="1"/>
</dbReference>
<evidence type="ECO:0000259" key="14">
    <source>
        <dbReference type="Pfam" id="PF00156"/>
    </source>
</evidence>
<dbReference type="Pfam" id="PF01042">
    <property type="entry name" value="Ribonuc_L-PSP"/>
    <property type="match status" value="1"/>
</dbReference>
<dbReference type="InterPro" id="IPR006056">
    <property type="entry name" value="RidA"/>
</dbReference>
<keyword evidence="9" id="KW-0963">Cytoplasm</keyword>
<comment type="caution">
    <text evidence="16">The sequence shown here is derived from an EMBL/GenBank/DDBJ whole genome shotgun (WGS) entry which is preliminary data.</text>
</comment>
<dbReference type="GO" id="GO:0005739">
    <property type="term" value="C:mitochondrion"/>
    <property type="evidence" value="ECO:0007669"/>
    <property type="project" value="UniProtKB-ARBA"/>
</dbReference>
<evidence type="ECO:0000256" key="5">
    <source>
        <dbReference type="ARBA" id="ARBA00008391"/>
    </source>
</evidence>
<dbReference type="CDD" id="cd00448">
    <property type="entry name" value="YjgF_YER057c_UK114_family"/>
    <property type="match status" value="1"/>
</dbReference>
<evidence type="ECO:0000259" key="15">
    <source>
        <dbReference type="Pfam" id="PF06985"/>
    </source>
</evidence>
<dbReference type="InterPro" id="IPR005764">
    <property type="entry name" value="Ade_phspho_trans"/>
</dbReference>
<dbReference type="EC" id="2.4.2.7" evidence="8"/>
<dbReference type="NCBIfam" id="TIGR00004">
    <property type="entry name" value="Rid family detoxifying hydrolase"/>
    <property type="match status" value="1"/>
</dbReference>
<feature type="domain" description="Heterokaryon incompatibility" evidence="15">
    <location>
        <begin position="516"/>
        <end position="605"/>
    </location>
</feature>
<dbReference type="PROSITE" id="PS01094">
    <property type="entry name" value="UPF0076"/>
    <property type="match status" value="1"/>
</dbReference>
<feature type="region of interest" description="Disordered" evidence="13">
    <location>
        <begin position="964"/>
        <end position="986"/>
    </location>
</feature>
<evidence type="ECO:0000256" key="4">
    <source>
        <dbReference type="ARBA" id="ARBA00004659"/>
    </source>
</evidence>
<evidence type="ECO:0000313" key="16">
    <source>
        <dbReference type="EMBL" id="RAR03513.1"/>
    </source>
</evidence>
<evidence type="ECO:0000256" key="7">
    <source>
        <dbReference type="ARBA" id="ARBA00011738"/>
    </source>
</evidence>
<comment type="pathway">
    <text evidence="4">Purine metabolism; AMP biosynthesis via salvage pathway; AMP from adenine: step 1/1.</text>
</comment>
<evidence type="ECO:0000256" key="3">
    <source>
        <dbReference type="ARBA" id="ARBA00004496"/>
    </source>
</evidence>
<comment type="function">
    <text evidence="2">Catalyzes a salvage reaction resulting in the formation of AMP, that is energically less costly than de novo synthesis.</text>
</comment>
<dbReference type="CDD" id="cd06223">
    <property type="entry name" value="PRTases_typeI"/>
    <property type="match status" value="1"/>
</dbReference>
<keyword evidence="10 16" id="KW-0328">Glycosyltransferase</keyword>